<organism evidence="2 3">
    <name type="scientific">Roseburia faecis</name>
    <dbReference type="NCBI Taxonomy" id="301302"/>
    <lineage>
        <taxon>Bacteria</taxon>
        <taxon>Bacillati</taxon>
        <taxon>Bacillota</taxon>
        <taxon>Clostridia</taxon>
        <taxon>Lachnospirales</taxon>
        <taxon>Lachnospiraceae</taxon>
        <taxon>Roseburia</taxon>
    </lineage>
</organism>
<dbReference type="PROSITE" id="PS50910">
    <property type="entry name" value="HEPN"/>
    <property type="match status" value="1"/>
</dbReference>
<proteinExistence type="predicted"/>
<evidence type="ECO:0000259" key="1">
    <source>
        <dbReference type="PROSITE" id="PS50910"/>
    </source>
</evidence>
<name>A0A173UW15_9FIRM</name>
<dbReference type="AlphaFoldDB" id="A0A173UW15"/>
<gene>
    <name evidence="2" type="ORF">ERS852420_03328</name>
</gene>
<protein>
    <submittedName>
        <fullName evidence="2">HEPN domain</fullName>
    </submittedName>
</protein>
<dbReference type="Gene3D" id="1.20.120.330">
    <property type="entry name" value="Nucleotidyltransferases domain 2"/>
    <property type="match status" value="1"/>
</dbReference>
<dbReference type="Proteomes" id="UP000095495">
    <property type="component" value="Unassembled WGS sequence"/>
</dbReference>
<evidence type="ECO:0000313" key="3">
    <source>
        <dbReference type="Proteomes" id="UP000095495"/>
    </source>
</evidence>
<dbReference type="RefSeq" id="WP_055264283.1">
    <property type="nucleotide sequence ID" value="NZ_CYXV01000020.1"/>
</dbReference>
<dbReference type="InterPro" id="IPR007842">
    <property type="entry name" value="HEPN_dom"/>
</dbReference>
<accession>A0A173UW15</accession>
<evidence type="ECO:0000313" key="2">
    <source>
        <dbReference type="EMBL" id="CUN19014.1"/>
    </source>
</evidence>
<dbReference type="EMBL" id="CYXV01000020">
    <property type="protein sequence ID" value="CUN19014.1"/>
    <property type="molecule type" value="Genomic_DNA"/>
</dbReference>
<feature type="domain" description="HEPN" evidence="1">
    <location>
        <begin position="8"/>
        <end position="122"/>
    </location>
</feature>
<sequence>MIKANSYYSIACNEFWYLRDAVSPVYCNPAAASAQQIAEKMLKSVAELVCTGIEKLMTSHNLRALYDEIKRVDTSLQLERKDLALLKDYYYDARYPGDNFVIVTVDELREALEIMLDVVEAVNCWRTSHELEILIDDPRGEFQSAMSRLKQKF</sequence>
<dbReference type="SUPFAM" id="SSF81593">
    <property type="entry name" value="Nucleotidyltransferase substrate binding subunit/domain"/>
    <property type="match status" value="1"/>
</dbReference>
<reference evidence="2 3" key="1">
    <citation type="submission" date="2015-09" db="EMBL/GenBank/DDBJ databases">
        <authorList>
            <consortium name="Pathogen Informatics"/>
        </authorList>
    </citation>
    <scope>NUCLEOTIDE SEQUENCE [LARGE SCALE GENOMIC DNA]</scope>
    <source>
        <strain evidence="2 3">2789STDY5608863</strain>
    </source>
</reference>
<dbReference type="Pfam" id="PF05168">
    <property type="entry name" value="HEPN"/>
    <property type="match status" value="1"/>
</dbReference>